<dbReference type="GeneTree" id="ENSGT00990000213127"/>
<dbReference type="GO" id="GO:0042609">
    <property type="term" value="F:CD4 receptor binding"/>
    <property type="evidence" value="ECO:0007669"/>
    <property type="project" value="TreeGrafter"/>
</dbReference>
<dbReference type="InterPro" id="IPR013783">
    <property type="entry name" value="Ig-like_fold"/>
</dbReference>
<dbReference type="PANTHER" id="PTHR46958">
    <property type="entry name" value="B-CELL RECEPTOR CD22"/>
    <property type="match status" value="1"/>
</dbReference>
<feature type="domain" description="Ig-like" evidence="1">
    <location>
        <begin position="58"/>
        <end position="135"/>
    </location>
</feature>
<dbReference type="SUPFAM" id="SSF48726">
    <property type="entry name" value="Immunoglobulin"/>
    <property type="match status" value="1"/>
</dbReference>
<dbReference type="InterPro" id="IPR007110">
    <property type="entry name" value="Ig-like_dom"/>
</dbReference>
<evidence type="ECO:0000313" key="3">
    <source>
        <dbReference type="Proteomes" id="UP000261560"/>
    </source>
</evidence>
<evidence type="ECO:0000313" key="2">
    <source>
        <dbReference type="Ensembl" id="ENSOMEP00000010620.1"/>
    </source>
</evidence>
<dbReference type="GO" id="GO:0033691">
    <property type="term" value="F:sialic acid binding"/>
    <property type="evidence" value="ECO:0007669"/>
    <property type="project" value="TreeGrafter"/>
</dbReference>
<dbReference type="PANTHER" id="PTHR46958:SF1">
    <property type="entry name" value="B-CELL RECEPTOR CD22"/>
    <property type="match status" value="1"/>
</dbReference>
<name>A0A3B3BYH9_ORYME</name>
<reference evidence="2" key="1">
    <citation type="submission" date="2025-08" db="UniProtKB">
        <authorList>
            <consortium name="Ensembl"/>
        </authorList>
    </citation>
    <scope>IDENTIFICATION</scope>
</reference>
<dbReference type="GO" id="GO:0070062">
    <property type="term" value="C:extracellular exosome"/>
    <property type="evidence" value="ECO:0007669"/>
    <property type="project" value="TreeGrafter"/>
</dbReference>
<dbReference type="Ensembl" id="ENSOMET00000017482.1">
    <property type="protein sequence ID" value="ENSOMEP00000010620.1"/>
    <property type="gene ID" value="ENSOMEG00000011897.1"/>
</dbReference>
<dbReference type="GO" id="GO:0055037">
    <property type="term" value="C:recycling endosome"/>
    <property type="evidence" value="ECO:0007669"/>
    <property type="project" value="TreeGrafter"/>
</dbReference>
<dbReference type="AlphaFoldDB" id="A0A3B3BYH9"/>
<dbReference type="GO" id="GO:0042113">
    <property type="term" value="P:B cell activation"/>
    <property type="evidence" value="ECO:0007669"/>
    <property type="project" value="TreeGrafter"/>
</dbReference>
<dbReference type="InterPro" id="IPR036179">
    <property type="entry name" value="Ig-like_dom_sf"/>
</dbReference>
<dbReference type="Gene3D" id="2.60.40.10">
    <property type="entry name" value="Immunoglobulins"/>
    <property type="match status" value="1"/>
</dbReference>
<dbReference type="PaxDb" id="30732-ENSOMEP00000010620"/>
<organism evidence="2 3">
    <name type="scientific">Oryzias melastigma</name>
    <name type="common">Marine medaka</name>
    <dbReference type="NCBI Taxonomy" id="30732"/>
    <lineage>
        <taxon>Eukaryota</taxon>
        <taxon>Metazoa</taxon>
        <taxon>Chordata</taxon>
        <taxon>Craniata</taxon>
        <taxon>Vertebrata</taxon>
        <taxon>Euteleostomi</taxon>
        <taxon>Actinopterygii</taxon>
        <taxon>Neopterygii</taxon>
        <taxon>Teleostei</taxon>
        <taxon>Neoteleostei</taxon>
        <taxon>Acanthomorphata</taxon>
        <taxon>Ovalentaria</taxon>
        <taxon>Atherinomorphae</taxon>
        <taxon>Beloniformes</taxon>
        <taxon>Adrianichthyidae</taxon>
        <taxon>Oryziinae</taxon>
        <taxon>Oryzias</taxon>
    </lineage>
</organism>
<dbReference type="SMART" id="SM00409">
    <property type="entry name" value="IG"/>
    <property type="match status" value="1"/>
</dbReference>
<dbReference type="GO" id="GO:0050859">
    <property type="term" value="P:negative regulation of B cell receptor signaling pathway"/>
    <property type="evidence" value="ECO:0007669"/>
    <property type="project" value="TreeGrafter"/>
</dbReference>
<proteinExistence type="predicted"/>
<dbReference type="GO" id="GO:0019903">
    <property type="term" value="F:protein phosphatase binding"/>
    <property type="evidence" value="ECO:0007669"/>
    <property type="project" value="TreeGrafter"/>
</dbReference>
<dbReference type="Pfam" id="PF13895">
    <property type="entry name" value="Ig_2"/>
    <property type="match status" value="1"/>
</dbReference>
<dbReference type="GO" id="GO:0009897">
    <property type="term" value="C:external side of plasma membrane"/>
    <property type="evidence" value="ECO:0007669"/>
    <property type="project" value="TreeGrafter"/>
</dbReference>
<dbReference type="GO" id="GO:0005769">
    <property type="term" value="C:early endosome"/>
    <property type="evidence" value="ECO:0007669"/>
    <property type="project" value="TreeGrafter"/>
</dbReference>
<protein>
    <recommendedName>
        <fullName evidence="1">Ig-like domain-containing protein</fullName>
    </recommendedName>
</protein>
<accession>A0A3B3BYH9</accession>
<keyword evidence="3" id="KW-1185">Reference proteome</keyword>
<evidence type="ECO:0000259" key="1">
    <source>
        <dbReference type="PROSITE" id="PS50835"/>
    </source>
</evidence>
<sequence length="170" mass="20148">MKCFYVLANNLLSVSFFLTQQFLQNRKLSHYMLKRDNLWLAFALTQLQIPVQMKWQNPDRSFKDVKEGDEITLECVVKRSKPQPDSFNWFRQFSFLPLHNGQTYKLRVKPEDRGSYRCSATNSVGSGTSQKYHLDVQCKGWTWQVLHAGKHEKQTGLYFLELEIRNRHQD</sequence>
<dbReference type="Proteomes" id="UP000261560">
    <property type="component" value="Unplaced"/>
</dbReference>
<dbReference type="InterPro" id="IPR003599">
    <property type="entry name" value="Ig_sub"/>
</dbReference>
<reference evidence="2" key="2">
    <citation type="submission" date="2025-09" db="UniProtKB">
        <authorList>
            <consortium name="Ensembl"/>
        </authorList>
    </citation>
    <scope>IDENTIFICATION</scope>
</reference>
<dbReference type="STRING" id="30732.ENSOMEP00000010620"/>
<dbReference type="GO" id="GO:0030888">
    <property type="term" value="P:regulation of B cell proliferation"/>
    <property type="evidence" value="ECO:0007669"/>
    <property type="project" value="TreeGrafter"/>
</dbReference>
<dbReference type="PROSITE" id="PS50835">
    <property type="entry name" value="IG_LIKE"/>
    <property type="match status" value="1"/>
</dbReference>